<accession>A0ABW0TTD5</accession>
<dbReference type="EMBL" id="JBHSNP010000008">
    <property type="protein sequence ID" value="MFC5602286.1"/>
    <property type="molecule type" value="Genomic_DNA"/>
</dbReference>
<dbReference type="InterPro" id="IPR011009">
    <property type="entry name" value="Kinase-like_dom_sf"/>
</dbReference>
<gene>
    <name evidence="1" type="ORF">ACFPTP_03370</name>
</gene>
<protein>
    <submittedName>
        <fullName evidence="1">Aminoglycoside phosphotransferase family protein</fullName>
    </submittedName>
</protein>
<evidence type="ECO:0000313" key="1">
    <source>
        <dbReference type="EMBL" id="MFC5602286.1"/>
    </source>
</evidence>
<comment type="caution">
    <text evidence="1">The sequence shown here is derived from an EMBL/GenBank/DDBJ whole genome shotgun (WGS) entry which is preliminary data.</text>
</comment>
<proteinExistence type="predicted"/>
<dbReference type="SUPFAM" id="SSF56112">
    <property type="entry name" value="Protein kinase-like (PK-like)"/>
    <property type="match status" value="1"/>
</dbReference>
<dbReference type="Gene3D" id="3.90.1200.10">
    <property type="match status" value="1"/>
</dbReference>
<keyword evidence="2" id="KW-1185">Reference proteome</keyword>
<reference evidence="2" key="1">
    <citation type="journal article" date="2019" name="Int. J. Syst. Evol. Microbiol.">
        <title>The Global Catalogue of Microorganisms (GCM) 10K type strain sequencing project: providing services to taxonomists for standard genome sequencing and annotation.</title>
        <authorList>
            <consortium name="The Broad Institute Genomics Platform"/>
            <consortium name="The Broad Institute Genome Sequencing Center for Infectious Disease"/>
            <person name="Wu L."/>
            <person name="Ma J."/>
        </authorList>
    </citation>
    <scope>NUCLEOTIDE SEQUENCE [LARGE SCALE GENOMIC DNA]</scope>
    <source>
        <strain evidence="2">KACC 11299</strain>
    </source>
</reference>
<dbReference type="Proteomes" id="UP001596071">
    <property type="component" value="Unassembled WGS sequence"/>
</dbReference>
<dbReference type="InterPro" id="IPR006748">
    <property type="entry name" value="NH2Glyco/OHUrea_AB-resist_kin"/>
</dbReference>
<evidence type="ECO:0000313" key="2">
    <source>
        <dbReference type="Proteomes" id="UP001596071"/>
    </source>
</evidence>
<name>A0ABW0TTD5_9BACL</name>
<sequence length="302" mass="34668">MNVPTSFQDKIINCFGEAGEKWLETLKDNLTGIAESWGLTLESPVTNLSYNYVIHVTDQNNNPYILKMGLPGFDFSNEIRTLRLYNGQGCARLVRADEERGAMLLEKLQPGMMLCTETDEEIVIQTFCHVWKQIRRPLPEDGDFPTVLHWASAFTKYQSNYPENDGPIPNEWVAMAADYLHEIQQTTKEIGLLHGDLHHENILFSNERGWLAIDPKGVGGDPYFDVVSFMINHLFTKPDPEALLKLRVELICELLQFDRERFLKAAVAMSTLYACWSVEDKDPDLDKTFQCAKWFNDLLEEK</sequence>
<dbReference type="RefSeq" id="WP_381442224.1">
    <property type="nucleotide sequence ID" value="NZ_JBHSNP010000008.1"/>
</dbReference>
<organism evidence="1 2">
    <name type="scientific">Sporosarcina koreensis</name>
    <dbReference type="NCBI Taxonomy" id="334735"/>
    <lineage>
        <taxon>Bacteria</taxon>
        <taxon>Bacillati</taxon>
        <taxon>Bacillota</taxon>
        <taxon>Bacilli</taxon>
        <taxon>Bacillales</taxon>
        <taxon>Caryophanaceae</taxon>
        <taxon>Sporosarcina</taxon>
    </lineage>
</organism>
<dbReference type="Pfam" id="PF04655">
    <property type="entry name" value="APH_6_hur"/>
    <property type="match status" value="1"/>
</dbReference>